<name>A0AAD9MQU0_9ANNE</name>
<dbReference type="PANTHER" id="PTHR24064">
    <property type="entry name" value="SOLUTE CARRIER FAMILY 22 MEMBER"/>
    <property type="match status" value="1"/>
</dbReference>
<feature type="transmembrane region" description="Helical" evidence="5">
    <location>
        <begin position="54"/>
        <end position="76"/>
    </location>
</feature>
<keyword evidence="4 5" id="KW-0472">Membrane</keyword>
<dbReference type="Gene3D" id="1.20.1250.20">
    <property type="entry name" value="MFS general substrate transporter like domains"/>
    <property type="match status" value="1"/>
</dbReference>
<evidence type="ECO:0000256" key="4">
    <source>
        <dbReference type="ARBA" id="ARBA00023136"/>
    </source>
</evidence>
<gene>
    <name evidence="6" type="ORF">LSH36_1273g00023</name>
</gene>
<organism evidence="6 7">
    <name type="scientific">Paralvinella palmiformis</name>
    <dbReference type="NCBI Taxonomy" id="53620"/>
    <lineage>
        <taxon>Eukaryota</taxon>
        <taxon>Metazoa</taxon>
        <taxon>Spiralia</taxon>
        <taxon>Lophotrochozoa</taxon>
        <taxon>Annelida</taxon>
        <taxon>Polychaeta</taxon>
        <taxon>Sedentaria</taxon>
        <taxon>Canalipalpata</taxon>
        <taxon>Terebellida</taxon>
        <taxon>Terebelliformia</taxon>
        <taxon>Alvinellidae</taxon>
        <taxon>Paralvinella</taxon>
    </lineage>
</organism>
<evidence type="ECO:0008006" key="8">
    <source>
        <dbReference type="Google" id="ProtNLM"/>
    </source>
</evidence>
<feature type="non-terminal residue" evidence="6">
    <location>
        <position position="186"/>
    </location>
</feature>
<accession>A0AAD9MQU0</accession>
<feature type="transmembrane region" description="Helical" evidence="5">
    <location>
        <begin position="143"/>
        <end position="166"/>
    </location>
</feature>
<keyword evidence="2 5" id="KW-0812">Transmembrane</keyword>
<comment type="caution">
    <text evidence="6">The sequence shown here is derived from an EMBL/GenBank/DDBJ whole genome shotgun (WGS) entry which is preliminary data.</text>
</comment>
<evidence type="ECO:0000256" key="1">
    <source>
        <dbReference type="ARBA" id="ARBA00004141"/>
    </source>
</evidence>
<feature type="transmembrane region" description="Helical" evidence="5">
    <location>
        <begin position="29"/>
        <end position="48"/>
    </location>
</feature>
<sequence length="186" mass="20331">IEADQDEKQKKGNCADICNSRILCMELSLMYLNWFTVSLVYYGVSFNAGAFGDVFMNTFLSGLVEIPANLLCYIVLEKYMSELLTALSTLGKGAITFAFSSIYLYTSELFPTPMRQLAVGSSSMFARIGSMASPYLGSTLEDVWLPMPSVIFGVLSALAGSLVLLLPETKGQKLPDTVEEAEEIGR</sequence>
<dbReference type="InterPro" id="IPR036259">
    <property type="entry name" value="MFS_trans_sf"/>
</dbReference>
<keyword evidence="7" id="KW-1185">Reference proteome</keyword>
<reference evidence="6" key="1">
    <citation type="journal article" date="2023" name="Mol. Biol. Evol.">
        <title>Third-Generation Sequencing Reveals the Adaptive Role of the Epigenome in Three Deep-Sea Polychaetes.</title>
        <authorList>
            <person name="Perez M."/>
            <person name="Aroh O."/>
            <person name="Sun Y."/>
            <person name="Lan Y."/>
            <person name="Juniper S.K."/>
            <person name="Young C.R."/>
            <person name="Angers B."/>
            <person name="Qian P.Y."/>
        </authorList>
    </citation>
    <scope>NUCLEOTIDE SEQUENCE</scope>
    <source>
        <strain evidence="6">P08H-3</strain>
    </source>
</reference>
<evidence type="ECO:0000313" key="7">
    <source>
        <dbReference type="Proteomes" id="UP001208570"/>
    </source>
</evidence>
<proteinExistence type="predicted"/>
<evidence type="ECO:0000256" key="5">
    <source>
        <dbReference type="SAM" id="Phobius"/>
    </source>
</evidence>
<keyword evidence="3 5" id="KW-1133">Transmembrane helix</keyword>
<protein>
    <recommendedName>
        <fullName evidence="8">Organic cation transporter</fullName>
    </recommendedName>
</protein>
<dbReference type="EMBL" id="JAODUP010001272">
    <property type="protein sequence ID" value="KAK2140708.1"/>
    <property type="molecule type" value="Genomic_DNA"/>
</dbReference>
<evidence type="ECO:0000256" key="2">
    <source>
        <dbReference type="ARBA" id="ARBA00022692"/>
    </source>
</evidence>
<evidence type="ECO:0000256" key="3">
    <source>
        <dbReference type="ARBA" id="ARBA00022989"/>
    </source>
</evidence>
<feature type="transmembrane region" description="Helical" evidence="5">
    <location>
        <begin position="83"/>
        <end position="105"/>
    </location>
</feature>
<dbReference type="Proteomes" id="UP001208570">
    <property type="component" value="Unassembled WGS sequence"/>
</dbReference>
<evidence type="ECO:0000313" key="6">
    <source>
        <dbReference type="EMBL" id="KAK2140708.1"/>
    </source>
</evidence>
<dbReference type="SUPFAM" id="SSF103473">
    <property type="entry name" value="MFS general substrate transporter"/>
    <property type="match status" value="1"/>
</dbReference>
<comment type="subcellular location">
    <subcellularLocation>
        <location evidence="1">Membrane</location>
        <topology evidence="1">Multi-pass membrane protein</topology>
    </subcellularLocation>
</comment>
<dbReference type="GO" id="GO:0016020">
    <property type="term" value="C:membrane"/>
    <property type="evidence" value="ECO:0007669"/>
    <property type="project" value="UniProtKB-SubCell"/>
</dbReference>
<dbReference type="AlphaFoldDB" id="A0AAD9MQU0"/>